<organism evidence="10 11">
    <name type="scientific">Kluyveromyces marxianus</name>
    <name type="common">Yeast</name>
    <name type="synonym">Candida kefyr</name>
    <dbReference type="NCBI Taxonomy" id="4911"/>
    <lineage>
        <taxon>Eukaryota</taxon>
        <taxon>Fungi</taxon>
        <taxon>Dikarya</taxon>
        <taxon>Ascomycota</taxon>
        <taxon>Saccharomycotina</taxon>
        <taxon>Saccharomycetes</taxon>
        <taxon>Saccharomycetales</taxon>
        <taxon>Saccharomycetaceae</taxon>
        <taxon>Kluyveromyces</taxon>
    </lineage>
</organism>
<evidence type="ECO:0000313" key="11">
    <source>
        <dbReference type="Proteomes" id="UP000422736"/>
    </source>
</evidence>
<keyword evidence="3 6" id="KW-0067">ATP-binding</keyword>
<name>A0ABX6EVX5_KLUMA</name>
<evidence type="ECO:0000256" key="8">
    <source>
        <dbReference type="SAM" id="Coils"/>
    </source>
</evidence>
<dbReference type="PROSITE" id="PS00411">
    <property type="entry name" value="KINESIN_MOTOR_1"/>
    <property type="match status" value="1"/>
</dbReference>
<keyword evidence="11" id="KW-1185">Reference proteome</keyword>
<dbReference type="SUPFAM" id="SSF52540">
    <property type="entry name" value="P-loop containing nucleoside triphosphate hydrolases"/>
    <property type="match status" value="1"/>
</dbReference>
<keyword evidence="5 6" id="KW-0505">Motor protein</keyword>
<sequence length="835" mass="95565">MYNIQPTTKTDISTYLIERPTPCNPLIWRSRVMQLQQVPPQTPNSAPETRQSSIQIAVRVRPFTDAEQAHLVHEEDGNMVYLRDTVLSVPSSAPSISMDDKGSSLRTPSKFRPMGIRRIIDCVDDKMLIFDPSKSNPLNELNDNVMHGGSNENRRRLRRFGEQKFIFDKIFDTDVTQQEVYQNTTRPLLDSVLDGYNGTVFAYGATGCGKTYTISGTSEQPGIIFLTMQELFVRMEQLRDTKKFELQLSFLEIYNEQIHDLLDPDIPSQKLVIREDSESKTFVSNLSKHSPQNVEEVMDLVIKGNMNRTTSPTDANETSSRSHAVLQIHVTQMNRTADIKQDQTFATLSIIDLAGSERAAVTKNRGERLIEGANINRSLLALGNCINALCVSSTRAGLSCHVPYRDSKLTRLLKFSLGGNCKTVMIVCISPSSKHYDETLNTLKYANRAKEIKTKVIRNKQSLDRHVGSYLKLITEQKREIEELRQREQKMIEIQLTQFKNGRDKVDLQIKESIRELRMHLYNSEKIQEVKLIKSLILVKRHYLMLVHCELENVLHYLATVNITEAYGLVDKIHLIQDQIMMKMTELEHQFDEPSDIETSLEYMRETHLKKIRECDHWQELNDIDQYDMLVSCLAESVRNEILINGTRLIERVVEDPILRSHFQIISKSIVDGKPNTRENKNNDIVVDTEDPAIISYYSVLRTIEHELDKLNNLDTEFDQLAQKISIVGQRKRSSPIQKQQPAWRKKLIKQVSGQVTPIRTSSSMTFTEKGNISGIGSSVIEWNEPQDVSMMLDDTDPVPTEQSTNKNTTPVRMSMLQSLRKPKPKLSLTATQLK</sequence>
<evidence type="ECO:0000313" key="10">
    <source>
        <dbReference type="EMBL" id="QGN15685.1"/>
    </source>
</evidence>
<dbReference type="InterPro" id="IPR027640">
    <property type="entry name" value="Kinesin-like_fam"/>
</dbReference>
<dbReference type="PANTHER" id="PTHR47968:SF13">
    <property type="entry name" value="KINESIN-LIKE PROTEIN KIF19 ISOFORM X1"/>
    <property type="match status" value="1"/>
</dbReference>
<dbReference type="InterPro" id="IPR001752">
    <property type="entry name" value="Kinesin_motor_dom"/>
</dbReference>
<evidence type="ECO:0000256" key="2">
    <source>
        <dbReference type="ARBA" id="ARBA00022741"/>
    </source>
</evidence>
<dbReference type="PANTHER" id="PTHR47968">
    <property type="entry name" value="CENTROMERE PROTEIN E"/>
    <property type="match status" value="1"/>
</dbReference>
<reference evidence="10 11" key="1">
    <citation type="submission" date="2016-03" db="EMBL/GenBank/DDBJ databases">
        <title>How can Kluyveromyces marxianus grow so fast - potential evolutionary course in Saccharomyces Complex revealed by comparative genomics.</title>
        <authorList>
            <person name="Mo W."/>
            <person name="Lu W."/>
            <person name="Yang X."/>
            <person name="Qi J."/>
            <person name="Lv H."/>
        </authorList>
    </citation>
    <scope>NUCLEOTIDE SEQUENCE [LARGE SCALE GENOMIC DNA]</scope>
    <source>
        <strain evidence="10 11">FIM1</strain>
    </source>
</reference>
<gene>
    <name evidence="10" type="primary">KIP2</name>
    <name evidence="10" type="ORF">FIM1_2378</name>
</gene>
<evidence type="ECO:0000256" key="7">
    <source>
        <dbReference type="RuleBase" id="RU000394"/>
    </source>
</evidence>
<dbReference type="PRINTS" id="PR00380">
    <property type="entry name" value="KINESINHEAVY"/>
</dbReference>
<dbReference type="InterPro" id="IPR019821">
    <property type="entry name" value="Kinesin_motor_CS"/>
</dbReference>
<dbReference type="Gene3D" id="3.40.850.10">
    <property type="entry name" value="Kinesin motor domain"/>
    <property type="match status" value="1"/>
</dbReference>
<proteinExistence type="inferred from homology"/>
<dbReference type="PROSITE" id="PS50067">
    <property type="entry name" value="KINESIN_MOTOR_2"/>
    <property type="match status" value="1"/>
</dbReference>
<accession>A0ABX6EVX5</accession>
<evidence type="ECO:0000256" key="5">
    <source>
        <dbReference type="ARBA" id="ARBA00023175"/>
    </source>
</evidence>
<evidence type="ECO:0000256" key="4">
    <source>
        <dbReference type="ARBA" id="ARBA00023054"/>
    </source>
</evidence>
<keyword evidence="4 8" id="KW-0175">Coiled coil</keyword>
<dbReference type="Pfam" id="PF00225">
    <property type="entry name" value="Kinesin"/>
    <property type="match status" value="1"/>
</dbReference>
<evidence type="ECO:0000259" key="9">
    <source>
        <dbReference type="PROSITE" id="PS50067"/>
    </source>
</evidence>
<evidence type="ECO:0000256" key="1">
    <source>
        <dbReference type="ARBA" id="ARBA00022701"/>
    </source>
</evidence>
<evidence type="ECO:0000256" key="3">
    <source>
        <dbReference type="ARBA" id="ARBA00022840"/>
    </source>
</evidence>
<feature type="binding site" evidence="6">
    <location>
        <begin position="204"/>
        <end position="211"/>
    </location>
    <ligand>
        <name>ATP</name>
        <dbReference type="ChEBI" id="CHEBI:30616"/>
    </ligand>
</feature>
<dbReference type="InterPro" id="IPR027417">
    <property type="entry name" value="P-loop_NTPase"/>
</dbReference>
<dbReference type="EMBL" id="CP015056">
    <property type="protein sequence ID" value="QGN15685.1"/>
    <property type="molecule type" value="Genomic_DNA"/>
</dbReference>
<dbReference type="CDD" id="cd01370">
    <property type="entry name" value="KISc_KIP3_like"/>
    <property type="match status" value="1"/>
</dbReference>
<reference evidence="10 11" key="2">
    <citation type="submission" date="2019-11" db="EMBL/GenBank/DDBJ databases">
        <authorList>
            <person name="Lu H."/>
        </authorList>
    </citation>
    <scope>NUCLEOTIDE SEQUENCE [LARGE SCALE GENOMIC DNA]</scope>
    <source>
        <strain evidence="10 11">FIM1</strain>
    </source>
</reference>
<dbReference type="InterPro" id="IPR036961">
    <property type="entry name" value="Kinesin_motor_dom_sf"/>
</dbReference>
<feature type="coiled-coil region" evidence="8">
    <location>
        <begin position="467"/>
        <end position="494"/>
    </location>
</feature>
<evidence type="ECO:0000256" key="6">
    <source>
        <dbReference type="PROSITE-ProRule" id="PRU00283"/>
    </source>
</evidence>
<comment type="similarity">
    <text evidence="6 7">Belongs to the TRAFAC class myosin-kinesin ATPase superfamily. Kinesin family.</text>
</comment>
<dbReference type="Proteomes" id="UP000422736">
    <property type="component" value="Chromosome 3"/>
</dbReference>
<protein>
    <recommendedName>
        <fullName evidence="7">Kinesin-like protein</fullName>
    </recommendedName>
</protein>
<keyword evidence="2 6" id="KW-0547">Nucleotide-binding</keyword>
<keyword evidence="1 7" id="KW-0493">Microtubule</keyword>
<feature type="domain" description="Kinesin motor" evidence="9">
    <location>
        <begin position="53"/>
        <end position="452"/>
    </location>
</feature>
<dbReference type="SMART" id="SM00129">
    <property type="entry name" value="KISc"/>
    <property type="match status" value="1"/>
</dbReference>